<comment type="caution">
    <text evidence="1">The sequence shown here is derived from an EMBL/GenBank/DDBJ whole genome shotgun (WGS) entry which is preliminary data.</text>
</comment>
<keyword evidence="2" id="KW-1185">Reference proteome</keyword>
<evidence type="ECO:0000313" key="2">
    <source>
        <dbReference type="Proteomes" id="UP000054783"/>
    </source>
</evidence>
<organism evidence="1 2">
    <name type="scientific">Trichinella patagoniensis</name>
    <dbReference type="NCBI Taxonomy" id="990121"/>
    <lineage>
        <taxon>Eukaryota</taxon>
        <taxon>Metazoa</taxon>
        <taxon>Ecdysozoa</taxon>
        <taxon>Nematoda</taxon>
        <taxon>Enoplea</taxon>
        <taxon>Dorylaimia</taxon>
        <taxon>Trichinellida</taxon>
        <taxon>Trichinellidae</taxon>
        <taxon>Trichinella</taxon>
    </lineage>
</organism>
<name>A0A0V0ZWC0_9BILA</name>
<dbReference type="Proteomes" id="UP000054783">
    <property type="component" value="Unassembled WGS sequence"/>
</dbReference>
<gene>
    <name evidence="1" type="ORF">T12_780</name>
</gene>
<proteinExistence type="predicted"/>
<protein>
    <submittedName>
        <fullName evidence="1">Uncharacterized protein</fullName>
    </submittedName>
</protein>
<sequence>MHNDPVMYQVHTLFQYKETSNKTFKNNNTATKISNDKLYLFVKQESKQSVSYIYWKLEKRNSPMHGLHQTTNKI</sequence>
<dbReference type="AlphaFoldDB" id="A0A0V0ZWC0"/>
<reference evidence="1 2" key="1">
    <citation type="submission" date="2015-01" db="EMBL/GenBank/DDBJ databases">
        <title>Evolution of Trichinella species and genotypes.</title>
        <authorList>
            <person name="Korhonen P.K."/>
            <person name="Edoardo P."/>
            <person name="Giuseppe L.R."/>
            <person name="Gasser R.B."/>
        </authorList>
    </citation>
    <scope>NUCLEOTIDE SEQUENCE [LARGE SCALE GENOMIC DNA]</scope>
    <source>
        <strain evidence="1">ISS2496</strain>
    </source>
</reference>
<dbReference type="EMBL" id="JYDQ01000079">
    <property type="protein sequence ID" value="KRY16371.1"/>
    <property type="molecule type" value="Genomic_DNA"/>
</dbReference>
<accession>A0A0V0ZWC0</accession>
<evidence type="ECO:0000313" key="1">
    <source>
        <dbReference type="EMBL" id="KRY16371.1"/>
    </source>
</evidence>